<dbReference type="InterPro" id="IPR027417">
    <property type="entry name" value="P-loop_NTPase"/>
</dbReference>
<keyword evidence="1" id="KW-0812">Transmembrane</keyword>
<protein>
    <recommendedName>
        <fullName evidence="3">ABC transporter domain-containing protein</fullName>
    </recommendedName>
</protein>
<dbReference type="Gene3D" id="3.40.50.300">
    <property type="entry name" value="P-loop containing nucleotide triphosphate hydrolases"/>
    <property type="match status" value="1"/>
</dbReference>
<keyword evidence="1" id="KW-1133">Transmembrane helix</keyword>
<organism evidence="2">
    <name type="scientific">Lotharella globosa</name>
    <dbReference type="NCBI Taxonomy" id="91324"/>
    <lineage>
        <taxon>Eukaryota</taxon>
        <taxon>Sar</taxon>
        <taxon>Rhizaria</taxon>
        <taxon>Cercozoa</taxon>
        <taxon>Chlorarachniophyceae</taxon>
        <taxon>Lotharella</taxon>
    </lineage>
</organism>
<name>A0A7S4DUV1_9EUKA</name>
<keyword evidence="1" id="KW-0472">Membrane</keyword>
<dbReference type="AlphaFoldDB" id="A0A7S4DUV1"/>
<feature type="transmembrane region" description="Helical" evidence="1">
    <location>
        <begin position="32"/>
        <end position="50"/>
    </location>
</feature>
<sequence>MFQSSLFLLFCRPFLLLSTCYRFFGSFGSVCAVLYLIFFILIVLVFFFLMKMDTVKRKHVLKELLRFVRKHNMTLILVVHDVLNVARLVDHVFVMDQGRCVHQGSHEELVKRRAPEYMRLLGDDDGKA</sequence>
<gene>
    <name evidence="2" type="ORF">LGLO00237_LOCUS23370</name>
</gene>
<dbReference type="EMBL" id="HBIV01032791">
    <property type="protein sequence ID" value="CAE0671721.1"/>
    <property type="molecule type" value="Transcribed_RNA"/>
</dbReference>
<evidence type="ECO:0000256" key="1">
    <source>
        <dbReference type="SAM" id="Phobius"/>
    </source>
</evidence>
<reference evidence="2" key="1">
    <citation type="submission" date="2021-01" db="EMBL/GenBank/DDBJ databases">
        <authorList>
            <person name="Corre E."/>
            <person name="Pelletier E."/>
            <person name="Niang G."/>
            <person name="Scheremetjew M."/>
            <person name="Finn R."/>
            <person name="Kale V."/>
            <person name="Holt S."/>
            <person name="Cochrane G."/>
            <person name="Meng A."/>
            <person name="Brown T."/>
            <person name="Cohen L."/>
        </authorList>
    </citation>
    <scope>NUCLEOTIDE SEQUENCE</scope>
    <source>
        <strain evidence="2">CCCM811</strain>
    </source>
</reference>
<evidence type="ECO:0000313" key="2">
    <source>
        <dbReference type="EMBL" id="CAE0671721.1"/>
    </source>
</evidence>
<evidence type="ECO:0008006" key="3">
    <source>
        <dbReference type="Google" id="ProtNLM"/>
    </source>
</evidence>
<accession>A0A7S4DUV1</accession>
<proteinExistence type="predicted"/>
<dbReference type="SUPFAM" id="SSF52540">
    <property type="entry name" value="P-loop containing nucleoside triphosphate hydrolases"/>
    <property type="match status" value="1"/>
</dbReference>